<feature type="transmembrane region" description="Helical" evidence="7">
    <location>
        <begin position="435"/>
        <end position="454"/>
    </location>
</feature>
<reference evidence="8 9" key="1">
    <citation type="journal article" date="2015" name="Int. J. Syst. Evol. Microbiol.">
        <title>Mariniphaga sediminis sp. nov., isolated from coastal sediment.</title>
        <authorList>
            <person name="Wang F.Q."/>
            <person name="Shen Q.Y."/>
            <person name="Chen G.J."/>
            <person name="Du Z.J."/>
        </authorList>
    </citation>
    <scope>NUCLEOTIDE SEQUENCE [LARGE SCALE GENOMIC DNA]</scope>
    <source>
        <strain evidence="8 9">SY21</strain>
    </source>
</reference>
<sequence>MQTVLTFVGFTAFVAFYAWYKLRKDKMDSSDGYFLGGRSLSGIIIAGSMLLTNISTEHLIGMNGLSYKNGFIVIAWEVTSALALVVAALYFIPKYLQMGLTTIPEYLEKRFDGTTRSLIALFLVVSFVVTLLPIVLYTGAINLESIFNISEVFGVSKSKGLWMTVVAIGIIGSLYAIFGGLKAVAVSDTVNGYGLLIGGLLVPVLALVSIGDGNILEGISKVYENAPEKFNVIGAKDSVMPFGVLFTGLVINQLYFWGMNQTIIQRAFGAKNLKEAQKGLLYTGILKILIPVIIVLPGVIGFYYFGDSLYDNQDYIYPALIKKVLPLSFVGFFAAVVMGAVLSTFNSVLNSAATIFSIDVYKRLINKNADEKRLVWIGRATSSVLAIFAILSAPFVANAPEGLYQLLQQLNGIFFIPIASIMLAGFFLKNISAIAAKAALFFGLAFYLLTSFVFKINIHFIHLWGIEFVLNMILMFIVSAYYPRKTFEDKVVTLKVDMKRWKYAYHLSAVLVVVTILIYILLGNTL</sequence>
<dbReference type="PROSITE" id="PS50283">
    <property type="entry name" value="NA_SOLUT_SYMP_3"/>
    <property type="match status" value="1"/>
</dbReference>
<feature type="transmembrane region" description="Helical" evidence="7">
    <location>
        <begin position="71"/>
        <end position="92"/>
    </location>
</feature>
<evidence type="ECO:0000256" key="7">
    <source>
        <dbReference type="SAM" id="Phobius"/>
    </source>
</evidence>
<evidence type="ECO:0000256" key="3">
    <source>
        <dbReference type="ARBA" id="ARBA00022692"/>
    </source>
</evidence>
<dbReference type="Pfam" id="PF00474">
    <property type="entry name" value="SSF"/>
    <property type="match status" value="1"/>
</dbReference>
<feature type="transmembrane region" description="Helical" evidence="7">
    <location>
        <begin position="325"/>
        <end position="353"/>
    </location>
</feature>
<evidence type="ECO:0000256" key="5">
    <source>
        <dbReference type="ARBA" id="ARBA00023136"/>
    </source>
</evidence>
<keyword evidence="9" id="KW-1185">Reference proteome</keyword>
<dbReference type="InterPro" id="IPR001734">
    <property type="entry name" value="Na/solute_symporter"/>
</dbReference>
<evidence type="ECO:0000313" key="8">
    <source>
        <dbReference type="EMBL" id="RIH65852.1"/>
    </source>
</evidence>
<name>A0A399D5A9_9BACT</name>
<dbReference type="GO" id="GO:0005412">
    <property type="term" value="F:D-glucose:sodium symporter activity"/>
    <property type="evidence" value="ECO:0007669"/>
    <property type="project" value="TreeGrafter"/>
</dbReference>
<dbReference type="EMBL" id="QWET01000004">
    <property type="protein sequence ID" value="RIH65852.1"/>
    <property type="molecule type" value="Genomic_DNA"/>
</dbReference>
<dbReference type="OrthoDB" id="9814523at2"/>
<evidence type="ECO:0000256" key="1">
    <source>
        <dbReference type="ARBA" id="ARBA00004141"/>
    </source>
</evidence>
<protein>
    <submittedName>
        <fullName evidence="8">Solute:sodium symporter family transporter</fullName>
    </submittedName>
</protein>
<dbReference type="CDD" id="cd10328">
    <property type="entry name" value="SLC5sbd_YidK"/>
    <property type="match status" value="1"/>
</dbReference>
<dbReference type="PANTHER" id="PTHR11819:SF195">
    <property type="entry name" value="SODIUM_GLUCOSE COTRANSPORTER 4"/>
    <property type="match status" value="1"/>
</dbReference>
<dbReference type="NCBIfam" id="NF007790">
    <property type="entry name" value="PRK10484.1"/>
    <property type="match status" value="1"/>
</dbReference>
<feature type="transmembrane region" description="Helical" evidence="7">
    <location>
        <begin position="239"/>
        <end position="258"/>
    </location>
</feature>
<keyword evidence="5 7" id="KW-0472">Membrane</keyword>
<keyword evidence="4 7" id="KW-1133">Transmembrane helix</keyword>
<dbReference type="AlphaFoldDB" id="A0A399D5A9"/>
<feature type="transmembrane region" description="Helical" evidence="7">
    <location>
        <begin position="190"/>
        <end position="210"/>
    </location>
</feature>
<feature type="transmembrane region" description="Helical" evidence="7">
    <location>
        <begin position="34"/>
        <end position="51"/>
    </location>
</feature>
<dbReference type="InterPro" id="IPR038377">
    <property type="entry name" value="Na/Glc_symporter_sf"/>
</dbReference>
<feature type="transmembrane region" description="Helical" evidence="7">
    <location>
        <begin position="460"/>
        <end position="482"/>
    </location>
</feature>
<comment type="subcellular location">
    <subcellularLocation>
        <location evidence="1">Membrane</location>
        <topology evidence="1">Multi-pass membrane protein</topology>
    </subcellularLocation>
</comment>
<dbReference type="Gene3D" id="1.20.1730.10">
    <property type="entry name" value="Sodium/glucose cotransporter"/>
    <property type="match status" value="1"/>
</dbReference>
<dbReference type="PANTHER" id="PTHR11819">
    <property type="entry name" value="SOLUTE CARRIER FAMILY 5"/>
    <property type="match status" value="1"/>
</dbReference>
<keyword evidence="3 7" id="KW-0812">Transmembrane</keyword>
<feature type="transmembrane region" description="Helical" evidence="7">
    <location>
        <begin position="6"/>
        <end position="22"/>
    </location>
</feature>
<feature type="transmembrane region" description="Helical" evidence="7">
    <location>
        <begin position="409"/>
        <end position="428"/>
    </location>
</feature>
<comment type="similarity">
    <text evidence="2 6">Belongs to the sodium:solute symporter (SSF) (TC 2.A.21) family.</text>
</comment>
<accession>A0A399D5A9</accession>
<evidence type="ECO:0000256" key="4">
    <source>
        <dbReference type="ARBA" id="ARBA00022989"/>
    </source>
</evidence>
<gene>
    <name evidence="8" type="ORF">D1164_06165</name>
</gene>
<feature type="transmembrane region" description="Helical" evidence="7">
    <location>
        <begin position="374"/>
        <end position="397"/>
    </location>
</feature>
<feature type="transmembrane region" description="Helical" evidence="7">
    <location>
        <begin position="279"/>
        <end position="305"/>
    </location>
</feature>
<feature type="transmembrane region" description="Helical" evidence="7">
    <location>
        <begin position="160"/>
        <end position="178"/>
    </location>
</feature>
<evidence type="ECO:0000256" key="6">
    <source>
        <dbReference type="RuleBase" id="RU362091"/>
    </source>
</evidence>
<comment type="caution">
    <text evidence="8">The sequence shown here is derived from an EMBL/GenBank/DDBJ whole genome shotgun (WGS) entry which is preliminary data.</text>
</comment>
<dbReference type="NCBIfam" id="TIGR00813">
    <property type="entry name" value="sss"/>
    <property type="match status" value="1"/>
</dbReference>
<organism evidence="8 9">
    <name type="scientific">Mariniphaga sediminis</name>
    <dbReference type="NCBI Taxonomy" id="1628158"/>
    <lineage>
        <taxon>Bacteria</taxon>
        <taxon>Pseudomonadati</taxon>
        <taxon>Bacteroidota</taxon>
        <taxon>Bacteroidia</taxon>
        <taxon>Marinilabiliales</taxon>
        <taxon>Prolixibacteraceae</taxon>
        <taxon>Mariniphaga</taxon>
    </lineage>
</organism>
<dbReference type="Proteomes" id="UP000266441">
    <property type="component" value="Unassembled WGS sequence"/>
</dbReference>
<dbReference type="GO" id="GO:0005886">
    <property type="term" value="C:plasma membrane"/>
    <property type="evidence" value="ECO:0007669"/>
    <property type="project" value="TreeGrafter"/>
</dbReference>
<feature type="transmembrane region" description="Helical" evidence="7">
    <location>
        <begin position="118"/>
        <end position="140"/>
    </location>
</feature>
<feature type="transmembrane region" description="Helical" evidence="7">
    <location>
        <begin position="503"/>
        <end position="522"/>
    </location>
</feature>
<evidence type="ECO:0000313" key="9">
    <source>
        <dbReference type="Proteomes" id="UP000266441"/>
    </source>
</evidence>
<dbReference type="RefSeq" id="WP_119349088.1">
    <property type="nucleotide sequence ID" value="NZ_QWET01000004.1"/>
</dbReference>
<evidence type="ECO:0000256" key="2">
    <source>
        <dbReference type="ARBA" id="ARBA00006434"/>
    </source>
</evidence>
<proteinExistence type="inferred from homology"/>